<dbReference type="OrthoDB" id="1080386at2"/>
<dbReference type="AlphaFoldDB" id="A0A396C3M9"/>
<organism evidence="4 6">
    <name type="scientific">Bacteroides fragilis</name>
    <dbReference type="NCBI Taxonomy" id="817"/>
    <lineage>
        <taxon>Bacteria</taxon>
        <taxon>Pseudomonadati</taxon>
        <taxon>Bacteroidota</taxon>
        <taxon>Bacteroidia</taxon>
        <taxon>Bacteroidales</taxon>
        <taxon>Bacteroidaceae</taxon>
        <taxon>Bacteroides</taxon>
    </lineage>
</organism>
<dbReference type="Pfam" id="PF14289">
    <property type="entry name" value="DUF4369"/>
    <property type="match status" value="1"/>
</dbReference>
<sequence>MYGVIFYLTNITTKMKRITAGGIILGTIFLAACNHARQNGSYYVSGIVTNPQMEGRTIYLQDAIHSTTRYDSTQVIDCRFAFEGKINSPQVRELFIQENDSDRFPVTLPIVVEAGKISTQIGDVVQVEGTALNTEMMQFLLAIDQFREHDFSGKSVHEIKESFTGLLMEQIIKHASSPIGKYIYAAYGNKLSTGQRAIAKKNLGIN</sequence>
<name>A0A396C3M9_BACFG</name>
<dbReference type="Proteomes" id="UP000284614">
    <property type="component" value="Unassembled WGS sequence"/>
</dbReference>
<accession>A0A396C3M9</accession>
<reference evidence="2 5" key="3">
    <citation type="submission" date="2019-03" db="EMBL/GenBank/DDBJ databases">
        <title>Complete genome assembly of MDR B. fragilis.</title>
        <authorList>
            <person name="Sydenham T.V."/>
            <person name="Hasman H."/>
            <person name="Justesen U.S."/>
        </authorList>
    </citation>
    <scope>NUCLEOTIDE SEQUENCE [LARGE SCALE GENOMIC DNA]</scope>
    <source>
        <strain evidence="2 5">DCMSKEJBY0001B</strain>
    </source>
</reference>
<evidence type="ECO:0000313" key="7">
    <source>
        <dbReference type="Proteomes" id="UP000284614"/>
    </source>
</evidence>
<evidence type="ECO:0000313" key="6">
    <source>
        <dbReference type="Proteomes" id="UP000266644"/>
    </source>
</evidence>
<gene>
    <name evidence="4" type="ORF">DW228_11170</name>
    <name evidence="3" type="ORF">DXA27_12690</name>
    <name evidence="2" type="ORF">EC80_011265</name>
</gene>
<evidence type="ECO:0000313" key="2">
    <source>
        <dbReference type="EMBL" id="QCQ45389.1"/>
    </source>
</evidence>
<evidence type="ECO:0000313" key="4">
    <source>
        <dbReference type="EMBL" id="RHH11031.1"/>
    </source>
</evidence>
<proteinExistence type="predicted"/>
<feature type="domain" description="DUF4369" evidence="1">
    <location>
        <begin position="44"/>
        <end position="136"/>
    </location>
</feature>
<dbReference type="InterPro" id="IPR025380">
    <property type="entry name" value="DUF4369"/>
</dbReference>
<reference evidence="6 7" key="2">
    <citation type="submission" date="2018-08" db="EMBL/GenBank/DDBJ databases">
        <title>A genome reference for cultivated species of the human gut microbiota.</title>
        <authorList>
            <person name="Zou Y."/>
            <person name="Xue W."/>
            <person name="Luo G."/>
        </authorList>
    </citation>
    <scope>NUCLEOTIDE SEQUENCE [LARGE SCALE GENOMIC DNA]</scope>
    <source>
        <strain evidence="4 6">AM18-6</strain>
        <strain evidence="3 7">OF01-1</strain>
    </source>
</reference>
<dbReference type="EMBL" id="CP036546">
    <property type="protein sequence ID" value="QCQ45389.1"/>
    <property type="molecule type" value="Genomic_DNA"/>
</dbReference>
<dbReference type="EMBL" id="QRJE01000016">
    <property type="protein sequence ID" value="RHH11031.1"/>
    <property type="molecule type" value="Genomic_DNA"/>
</dbReference>
<evidence type="ECO:0000313" key="5">
    <source>
        <dbReference type="Proteomes" id="UP000036847"/>
    </source>
</evidence>
<protein>
    <submittedName>
        <fullName evidence="4">DUF4369 domain-containing protein</fullName>
    </submittedName>
</protein>
<dbReference type="EMBL" id="QSDG01000010">
    <property type="protein sequence ID" value="RGY68269.1"/>
    <property type="molecule type" value="Genomic_DNA"/>
</dbReference>
<dbReference type="Proteomes" id="UP000266644">
    <property type="component" value="Unassembled WGS sequence"/>
</dbReference>
<dbReference type="Proteomes" id="UP000036847">
    <property type="component" value="Chromosome"/>
</dbReference>
<evidence type="ECO:0000313" key="3">
    <source>
        <dbReference type="EMBL" id="RGY68269.1"/>
    </source>
</evidence>
<evidence type="ECO:0000259" key="1">
    <source>
        <dbReference type="Pfam" id="PF14289"/>
    </source>
</evidence>
<reference evidence="2" key="1">
    <citation type="book" date="2014" name="THE 24TH EUROPEAN CONGRESS OF CLINICAL MICROBIOLOGY AND INFECTIOUS DISEASES" publisher="ECCMID 2014" city="Barcelona, Spain">
        <title>Identification of resistance genes in three multidrug-resistant Bacteroides fragilis isolates by whole genome sequencing.</title>
        <editorList>
            <person name="Unknown"/>
            <person name="A."/>
        </editorList>
        <authorList>
            <person name="Sydenham T.V."/>
            <person name="Hasman H."/>
            <person name="Wang M."/>
            <person name="Soki J."/>
            <person name="Nagy E."/>
            <person name="Justesen U.S."/>
        </authorList>
    </citation>
    <scope>NUCLEOTIDE SEQUENCE</scope>
    <source>
        <strain evidence="2">DCMSKEJBY0001B</strain>
    </source>
</reference>